<gene>
    <name evidence="1" type="ORF">F4553_002073</name>
</gene>
<comment type="caution">
    <text evidence="1">The sequence shown here is derived from an EMBL/GenBank/DDBJ whole genome shotgun (WGS) entry which is preliminary data.</text>
</comment>
<dbReference type="EMBL" id="JACHMN010000002">
    <property type="protein sequence ID" value="MBB5868694.1"/>
    <property type="molecule type" value="Genomic_DNA"/>
</dbReference>
<dbReference type="Proteomes" id="UP000587527">
    <property type="component" value="Unassembled WGS sequence"/>
</dbReference>
<evidence type="ECO:0000313" key="1">
    <source>
        <dbReference type="EMBL" id="MBB5868694.1"/>
    </source>
</evidence>
<protein>
    <submittedName>
        <fullName evidence="1">Uncharacterized protein</fullName>
    </submittedName>
</protein>
<dbReference type="AlphaFoldDB" id="A0A841BK95"/>
<organism evidence="1 2">
    <name type="scientific">Allocatelliglobosispora scoriae</name>
    <dbReference type="NCBI Taxonomy" id="643052"/>
    <lineage>
        <taxon>Bacteria</taxon>
        <taxon>Bacillati</taxon>
        <taxon>Actinomycetota</taxon>
        <taxon>Actinomycetes</taxon>
        <taxon>Micromonosporales</taxon>
        <taxon>Micromonosporaceae</taxon>
        <taxon>Allocatelliglobosispora</taxon>
    </lineage>
</organism>
<name>A0A841BK95_9ACTN</name>
<accession>A0A841BK95</accession>
<evidence type="ECO:0000313" key="2">
    <source>
        <dbReference type="Proteomes" id="UP000587527"/>
    </source>
</evidence>
<dbReference type="RefSeq" id="WP_221469842.1">
    <property type="nucleotide sequence ID" value="NZ_JACHMN010000002.1"/>
</dbReference>
<reference evidence="1 2" key="1">
    <citation type="submission" date="2020-08" db="EMBL/GenBank/DDBJ databases">
        <title>Sequencing the genomes of 1000 actinobacteria strains.</title>
        <authorList>
            <person name="Klenk H.-P."/>
        </authorList>
    </citation>
    <scope>NUCLEOTIDE SEQUENCE [LARGE SCALE GENOMIC DNA]</scope>
    <source>
        <strain evidence="1 2">DSM 45362</strain>
    </source>
</reference>
<proteinExistence type="predicted"/>
<keyword evidence="2" id="KW-1185">Reference proteome</keyword>
<sequence>MAILTATADLIYREIHSGGGKRVMARPVSDPVVVDELLEKALSTELMTGNDWDALSCGLVVAKGRAIKPHIPAVTDRLLRELLISDGQGWINRNEAAHRLLRNRAFAPDLIAVCAAVVSDPTNQVFNEPMTILEAAGGRLAARHVINAIVRPINEQARQAAWWTAAEKVTRGHFSPADRAILTREAAALLTQERLVPARMAAADLLRRTPHIETSLRRALAPAIARDELVHSVYTSGRTSRQHQPLVDRITRMIAACVPDHQPGDDLMLSWLVEEALLHPHFSRRVIAARMLAATPYRRSAGRVITAELRTPVSRADVVLASHLVQSLTAVGDHLGREAVQELILDPTVAAPVRDAAIWSVAHVPSDTRMPTAFWNDLCGMIATPAGAGNARAVAYAAGIARQQGVLRRIKDDSRLAAPARIAAYWWLNHPRHIQPSSI</sequence>